<feature type="compositionally biased region" description="Acidic residues" evidence="3">
    <location>
        <begin position="219"/>
        <end position="232"/>
    </location>
</feature>
<feature type="compositionally biased region" description="Acidic residues" evidence="3">
    <location>
        <begin position="102"/>
        <end position="112"/>
    </location>
</feature>
<feature type="region of interest" description="Disordered" evidence="3">
    <location>
        <begin position="62"/>
        <end position="134"/>
    </location>
</feature>
<feature type="compositionally biased region" description="Low complexity" evidence="3">
    <location>
        <begin position="30"/>
        <end position="45"/>
    </location>
</feature>
<dbReference type="STRING" id="85681.V4UBL6"/>
<dbReference type="eggNOG" id="KOG4210">
    <property type="taxonomic scope" value="Eukaryota"/>
</dbReference>
<feature type="region of interest" description="Disordered" evidence="3">
    <location>
        <begin position="1"/>
        <end position="48"/>
    </location>
</feature>
<keyword evidence="2" id="KW-0539">Nucleus</keyword>
<dbReference type="Proteomes" id="UP000030687">
    <property type="component" value="Unassembled WGS sequence"/>
</dbReference>
<name>V4UBL6_CITCL</name>
<dbReference type="PANTHER" id="PTHR33172">
    <property type="entry name" value="OS08G0516900 PROTEIN"/>
    <property type="match status" value="1"/>
</dbReference>
<evidence type="ECO:0000313" key="4">
    <source>
        <dbReference type="EMBL" id="ESR63432.1"/>
    </source>
</evidence>
<organism evidence="4 5">
    <name type="scientific">Citrus clementina</name>
    <name type="common">Clementine</name>
    <name type="synonym">Citrus deliciosa x Citrus sinensis</name>
    <dbReference type="NCBI Taxonomy" id="85681"/>
    <lineage>
        <taxon>Eukaryota</taxon>
        <taxon>Viridiplantae</taxon>
        <taxon>Streptophyta</taxon>
        <taxon>Embryophyta</taxon>
        <taxon>Tracheophyta</taxon>
        <taxon>Spermatophyta</taxon>
        <taxon>Magnoliopsida</taxon>
        <taxon>eudicotyledons</taxon>
        <taxon>Gunneridae</taxon>
        <taxon>Pentapetalae</taxon>
        <taxon>rosids</taxon>
        <taxon>malvids</taxon>
        <taxon>Sapindales</taxon>
        <taxon>Rutaceae</taxon>
        <taxon>Aurantioideae</taxon>
        <taxon>Citrus</taxon>
    </lineage>
</organism>
<evidence type="ECO:0000256" key="3">
    <source>
        <dbReference type="SAM" id="MobiDB-lite"/>
    </source>
</evidence>
<feature type="compositionally biased region" description="Basic and acidic residues" evidence="3">
    <location>
        <begin position="241"/>
        <end position="250"/>
    </location>
</feature>
<feature type="compositionally biased region" description="Low complexity" evidence="3">
    <location>
        <begin position="92"/>
        <end position="101"/>
    </location>
</feature>
<comment type="subcellular location">
    <subcellularLocation>
        <location evidence="1">Nucleus</location>
    </subcellularLocation>
</comment>
<feature type="region of interest" description="Disordered" evidence="3">
    <location>
        <begin position="205"/>
        <end position="260"/>
    </location>
</feature>
<proteinExistence type="predicted"/>
<evidence type="ECO:0000256" key="1">
    <source>
        <dbReference type="ARBA" id="ARBA00004123"/>
    </source>
</evidence>
<dbReference type="Gramene" id="ESR63432">
    <property type="protein sequence ID" value="ESR63432"/>
    <property type="gene ID" value="CICLE_v10009036mg"/>
</dbReference>
<dbReference type="EMBL" id="KI535697">
    <property type="protein sequence ID" value="ESR63432.1"/>
    <property type="molecule type" value="Genomic_DNA"/>
</dbReference>
<dbReference type="PANTHER" id="PTHR33172:SF91">
    <property type="entry name" value="PROTEIN OXIDATIVE STRESS 3 LIKE 5"/>
    <property type="match status" value="1"/>
</dbReference>
<dbReference type="GO" id="GO:0005634">
    <property type="term" value="C:nucleus"/>
    <property type="evidence" value="ECO:0007669"/>
    <property type="project" value="UniProtKB-SubCell"/>
</dbReference>
<evidence type="ECO:0000256" key="2">
    <source>
        <dbReference type="ARBA" id="ARBA00023242"/>
    </source>
</evidence>
<accession>V4UBL6</accession>
<evidence type="ECO:0000313" key="5">
    <source>
        <dbReference type="Proteomes" id="UP000030687"/>
    </source>
</evidence>
<dbReference type="FunCoup" id="V4UBL6">
    <property type="interactions" value="251"/>
</dbReference>
<dbReference type="GO" id="GO:0006950">
    <property type="term" value="P:response to stress"/>
    <property type="evidence" value="ECO:0007669"/>
    <property type="project" value="UniProtKB-ARBA"/>
</dbReference>
<protein>
    <submittedName>
        <fullName evidence="4">Uncharacterized protein</fullName>
    </submittedName>
</protein>
<sequence>MQVLMGPTYNMDVSVSASSSSPACVRDRSSSGGVSASSASASAAAQDSYKCNEKAGSSSCLFLMNGGDGGEGENDIVGDPIRRTYGSDELSDSSSSIGAPGESEEEEEEEDGVVSSSKEKDGGGGLTRNKFSMSSLEDSLLNKRGLSNHYGGKSKSFGNLAEVVESSGGAAKQVLEKEENPFNKRRRILIANRLSRKLFYSTPTHRNRKSMPLLPVLHDDDDDDDDEEETEEGGGGGGGDIYKHQQQRHDDDDEHQLQQYQYGSRLKLMINNSMRYKSHSCFCLADLGEEEEEEEEQQQD</sequence>
<gene>
    <name evidence="4" type="ORF">CICLE_v10009036mg</name>
</gene>
<dbReference type="AlphaFoldDB" id="V4UBL6"/>
<dbReference type="InterPro" id="IPR051992">
    <property type="entry name" value="OxStress_Response_Reg"/>
</dbReference>
<reference evidence="4 5" key="1">
    <citation type="submission" date="2013-10" db="EMBL/GenBank/DDBJ databases">
        <authorList>
            <consortium name="International Citrus Genome Consortium"/>
            <person name="Jenkins J."/>
            <person name="Schmutz J."/>
            <person name="Prochnik S."/>
            <person name="Rokhsar D."/>
            <person name="Gmitter F."/>
            <person name="Ollitrault P."/>
            <person name="Machado M."/>
            <person name="Talon M."/>
            <person name="Wincker P."/>
            <person name="Jaillon O."/>
            <person name="Morgante M."/>
        </authorList>
    </citation>
    <scope>NUCLEOTIDE SEQUENCE</scope>
    <source>
        <strain evidence="5">cv. Clemenules</strain>
    </source>
</reference>
<keyword evidence="5" id="KW-1185">Reference proteome</keyword>
<dbReference type="KEGG" id="cic:CICLE_v10009036mg"/>
<dbReference type="InParanoid" id="V4UBL6"/>
<dbReference type="OrthoDB" id="696276at2759"/>